<dbReference type="SUPFAM" id="SSF46785">
    <property type="entry name" value="Winged helix' DNA-binding domain"/>
    <property type="match status" value="1"/>
</dbReference>
<dbReference type="GO" id="GO:0003677">
    <property type="term" value="F:DNA binding"/>
    <property type="evidence" value="ECO:0007669"/>
    <property type="project" value="UniProtKB-KW"/>
</dbReference>
<feature type="domain" description="HTH gntR-type" evidence="4">
    <location>
        <begin position="13"/>
        <end position="81"/>
    </location>
</feature>
<dbReference type="AlphaFoldDB" id="A0A926DI35"/>
<organism evidence="5 6">
    <name type="scientific">Guopingia tenuis</name>
    <dbReference type="NCBI Taxonomy" id="2763656"/>
    <lineage>
        <taxon>Bacteria</taxon>
        <taxon>Bacillati</taxon>
        <taxon>Bacillota</taxon>
        <taxon>Clostridia</taxon>
        <taxon>Christensenellales</taxon>
        <taxon>Christensenellaceae</taxon>
        <taxon>Guopingia</taxon>
    </lineage>
</organism>
<dbReference type="PANTHER" id="PTHR44846">
    <property type="entry name" value="MANNOSYL-D-GLYCERATE TRANSPORT/METABOLISM SYSTEM REPRESSOR MNGR-RELATED"/>
    <property type="match status" value="1"/>
</dbReference>
<dbReference type="Gene3D" id="1.10.10.10">
    <property type="entry name" value="Winged helix-like DNA-binding domain superfamily/Winged helix DNA-binding domain"/>
    <property type="match status" value="1"/>
</dbReference>
<dbReference type="InterPro" id="IPR036388">
    <property type="entry name" value="WH-like_DNA-bd_sf"/>
</dbReference>
<evidence type="ECO:0000256" key="2">
    <source>
        <dbReference type="ARBA" id="ARBA00023125"/>
    </source>
</evidence>
<evidence type="ECO:0000256" key="3">
    <source>
        <dbReference type="ARBA" id="ARBA00023163"/>
    </source>
</evidence>
<dbReference type="Pfam" id="PF00392">
    <property type="entry name" value="GntR"/>
    <property type="match status" value="1"/>
</dbReference>
<dbReference type="PRINTS" id="PR00035">
    <property type="entry name" value="HTHGNTR"/>
</dbReference>
<dbReference type="FunFam" id="1.10.10.10:FF:000079">
    <property type="entry name" value="GntR family transcriptional regulator"/>
    <property type="match status" value="1"/>
</dbReference>
<dbReference type="InterPro" id="IPR050679">
    <property type="entry name" value="Bact_HTH_transcr_reg"/>
</dbReference>
<dbReference type="SMART" id="SM00345">
    <property type="entry name" value="HTH_GNTR"/>
    <property type="match status" value="1"/>
</dbReference>
<evidence type="ECO:0000313" key="5">
    <source>
        <dbReference type="EMBL" id="MBC8538606.1"/>
    </source>
</evidence>
<protein>
    <submittedName>
        <fullName evidence="5">GntR family transcriptional regulator</fullName>
    </submittedName>
</protein>
<evidence type="ECO:0000256" key="1">
    <source>
        <dbReference type="ARBA" id="ARBA00023015"/>
    </source>
</evidence>
<dbReference type="RefSeq" id="WP_249280336.1">
    <property type="nucleotide sequence ID" value="NZ_JACRSS010000003.1"/>
</dbReference>
<proteinExistence type="predicted"/>
<accession>A0A926DI35</accession>
<dbReference type="SMART" id="SM00866">
    <property type="entry name" value="UTRA"/>
    <property type="match status" value="1"/>
</dbReference>
<evidence type="ECO:0000259" key="4">
    <source>
        <dbReference type="PROSITE" id="PS50949"/>
    </source>
</evidence>
<dbReference type="EMBL" id="JACRSS010000003">
    <property type="protein sequence ID" value="MBC8538606.1"/>
    <property type="molecule type" value="Genomic_DNA"/>
</dbReference>
<comment type="caution">
    <text evidence="5">The sequence shown here is derived from an EMBL/GenBank/DDBJ whole genome shotgun (WGS) entry which is preliminary data.</text>
</comment>
<dbReference type="GO" id="GO:0003700">
    <property type="term" value="F:DNA-binding transcription factor activity"/>
    <property type="evidence" value="ECO:0007669"/>
    <property type="project" value="InterPro"/>
</dbReference>
<gene>
    <name evidence="5" type="ORF">H8693_06625</name>
</gene>
<dbReference type="InterPro" id="IPR011663">
    <property type="entry name" value="UTRA"/>
</dbReference>
<dbReference type="Proteomes" id="UP000617951">
    <property type="component" value="Unassembled WGS sequence"/>
</dbReference>
<keyword evidence="6" id="KW-1185">Reference proteome</keyword>
<dbReference type="PROSITE" id="PS50949">
    <property type="entry name" value="HTH_GNTR"/>
    <property type="match status" value="1"/>
</dbReference>
<sequence>MDEKEKLNTLAVVPLYKQLKRLLEDALNDGTWKPGESLPSEPELAREYGVSRITVRTALNELSKEGRLVRLQGKGTFVTQKKGKSLFTVSANSFSESCEKGGFVPGRQVVSLSIEPAGGEDQEVLRLPPESLVVKVTRLLLVDGVPLIYAVDHLLPAYSYLRAEDLEKESLNALMTRDGPSRTLTSRERTFEAVAADPVQARLLGIPAGEPLLLVYDVVVDENGVPLRYTREFVAGDKVKYAYILPPEKA</sequence>
<dbReference type="InterPro" id="IPR000524">
    <property type="entry name" value="Tscrpt_reg_HTH_GntR"/>
</dbReference>
<keyword evidence="3" id="KW-0804">Transcription</keyword>
<dbReference type="InterPro" id="IPR028978">
    <property type="entry name" value="Chorismate_lyase_/UTRA_dom_sf"/>
</dbReference>
<reference evidence="5" key="1">
    <citation type="submission" date="2020-08" db="EMBL/GenBank/DDBJ databases">
        <title>Genome public.</title>
        <authorList>
            <person name="Liu C."/>
            <person name="Sun Q."/>
        </authorList>
    </citation>
    <scope>NUCLEOTIDE SEQUENCE</scope>
    <source>
        <strain evidence="5">NSJ-63</strain>
    </source>
</reference>
<dbReference type="InterPro" id="IPR036390">
    <property type="entry name" value="WH_DNA-bd_sf"/>
</dbReference>
<keyword evidence="2" id="KW-0238">DNA-binding</keyword>
<keyword evidence="1" id="KW-0805">Transcription regulation</keyword>
<dbReference type="SUPFAM" id="SSF64288">
    <property type="entry name" value="Chorismate lyase-like"/>
    <property type="match status" value="1"/>
</dbReference>
<name>A0A926DI35_9FIRM</name>
<dbReference type="Pfam" id="PF07702">
    <property type="entry name" value="UTRA"/>
    <property type="match status" value="1"/>
</dbReference>
<dbReference type="Gene3D" id="3.40.1410.10">
    <property type="entry name" value="Chorismate lyase-like"/>
    <property type="match status" value="1"/>
</dbReference>
<dbReference type="PANTHER" id="PTHR44846:SF1">
    <property type="entry name" value="MANNOSYL-D-GLYCERATE TRANSPORT_METABOLISM SYSTEM REPRESSOR MNGR-RELATED"/>
    <property type="match status" value="1"/>
</dbReference>
<dbReference type="GO" id="GO:0045892">
    <property type="term" value="P:negative regulation of DNA-templated transcription"/>
    <property type="evidence" value="ECO:0007669"/>
    <property type="project" value="TreeGrafter"/>
</dbReference>
<evidence type="ECO:0000313" key="6">
    <source>
        <dbReference type="Proteomes" id="UP000617951"/>
    </source>
</evidence>
<dbReference type="CDD" id="cd07377">
    <property type="entry name" value="WHTH_GntR"/>
    <property type="match status" value="1"/>
</dbReference>